<dbReference type="InterPro" id="IPR012337">
    <property type="entry name" value="RNaseH-like_sf"/>
</dbReference>
<dbReference type="InterPro" id="IPR036397">
    <property type="entry name" value="RNaseH_sf"/>
</dbReference>
<reference evidence="3" key="1">
    <citation type="submission" date="2019-11" db="EMBL/GenBank/DDBJ databases">
        <authorList>
            <person name="Liu Y."/>
            <person name="Hou J."/>
            <person name="Li T.-Q."/>
            <person name="Guan C.-H."/>
            <person name="Wu X."/>
            <person name="Wu H.-Z."/>
            <person name="Ling F."/>
            <person name="Zhang R."/>
            <person name="Shi X.-G."/>
            <person name="Ren J.-P."/>
            <person name="Chen E.-F."/>
            <person name="Sun J.-M."/>
        </authorList>
    </citation>
    <scope>NUCLEOTIDE SEQUENCE</scope>
    <source>
        <strain evidence="3">Adult_tree_wgs_1</strain>
        <tissue evidence="3">Leaves</tissue>
    </source>
</reference>
<evidence type="ECO:0000256" key="1">
    <source>
        <dbReference type="SAM" id="MobiDB-lite"/>
    </source>
</evidence>
<dbReference type="Gene3D" id="3.30.420.10">
    <property type="entry name" value="Ribonuclease H-like superfamily/Ribonuclease H"/>
    <property type="match status" value="1"/>
</dbReference>
<dbReference type="PROSITE" id="PS50879">
    <property type="entry name" value="RNASE_H_1"/>
    <property type="match status" value="1"/>
</dbReference>
<dbReference type="CDD" id="cd09279">
    <property type="entry name" value="RNase_HI_like"/>
    <property type="match status" value="1"/>
</dbReference>
<dbReference type="Gene3D" id="2.40.70.10">
    <property type="entry name" value="Acid Proteases"/>
    <property type="match status" value="1"/>
</dbReference>
<feature type="region of interest" description="Disordered" evidence="1">
    <location>
        <begin position="922"/>
        <end position="948"/>
    </location>
</feature>
<name>A0A834H8Y3_RHOSS</name>
<organism evidence="3 4">
    <name type="scientific">Rhododendron simsii</name>
    <name type="common">Sims's rhododendron</name>
    <dbReference type="NCBI Taxonomy" id="118357"/>
    <lineage>
        <taxon>Eukaryota</taxon>
        <taxon>Viridiplantae</taxon>
        <taxon>Streptophyta</taxon>
        <taxon>Embryophyta</taxon>
        <taxon>Tracheophyta</taxon>
        <taxon>Spermatophyta</taxon>
        <taxon>Magnoliopsida</taxon>
        <taxon>eudicotyledons</taxon>
        <taxon>Gunneridae</taxon>
        <taxon>Pentapetalae</taxon>
        <taxon>asterids</taxon>
        <taxon>Ericales</taxon>
        <taxon>Ericaceae</taxon>
        <taxon>Ericoideae</taxon>
        <taxon>Rhodoreae</taxon>
        <taxon>Rhododendron</taxon>
    </lineage>
</organism>
<proteinExistence type="predicted"/>
<protein>
    <recommendedName>
        <fullName evidence="2">RNase H type-1 domain-containing protein</fullName>
    </recommendedName>
</protein>
<dbReference type="Proteomes" id="UP000626092">
    <property type="component" value="Unassembled WGS sequence"/>
</dbReference>
<evidence type="ECO:0000313" key="4">
    <source>
        <dbReference type="Proteomes" id="UP000626092"/>
    </source>
</evidence>
<dbReference type="SUPFAM" id="SSF53098">
    <property type="entry name" value="Ribonuclease H-like"/>
    <property type="match status" value="1"/>
</dbReference>
<dbReference type="InterPro" id="IPR005162">
    <property type="entry name" value="Retrotrans_gag_dom"/>
</dbReference>
<dbReference type="AlphaFoldDB" id="A0A834H8Y3"/>
<evidence type="ECO:0000313" key="3">
    <source>
        <dbReference type="EMBL" id="KAF7149768.1"/>
    </source>
</evidence>
<dbReference type="EMBL" id="WJXA01000002">
    <property type="protein sequence ID" value="KAF7149768.1"/>
    <property type="molecule type" value="Genomic_DNA"/>
</dbReference>
<dbReference type="GO" id="GO:0004523">
    <property type="term" value="F:RNA-DNA hybrid ribonuclease activity"/>
    <property type="evidence" value="ECO:0007669"/>
    <property type="project" value="InterPro"/>
</dbReference>
<accession>A0A834H8Y3</accession>
<dbReference type="PANTHER" id="PTHR48475:SF1">
    <property type="entry name" value="RNASE H TYPE-1 DOMAIN-CONTAINING PROTEIN"/>
    <property type="match status" value="1"/>
</dbReference>
<dbReference type="InterPro" id="IPR021109">
    <property type="entry name" value="Peptidase_aspartic_dom_sf"/>
</dbReference>
<feature type="domain" description="RNase H type-1" evidence="2">
    <location>
        <begin position="930"/>
        <end position="1068"/>
    </location>
</feature>
<dbReference type="Pfam" id="PF13456">
    <property type="entry name" value="RVT_3"/>
    <property type="match status" value="1"/>
</dbReference>
<gene>
    <name evidence="3" type="ORF">RHSIM_Rhsim02G0166900</name>
</gene>
<keyword evidence="4" id="KW-1185">Reference proteome</keyword>
<dbReference type="Pfam" id="PF03732">
    <property type="entry name" value="Retrotrans_gag"/>
    <property type="match status" value="1"/>
</dbReference>
<dbReference type="InterPro" id="IPR002156">
    <property type="entry name" value="RNaseH_domain"/>
</dbReference>
<dbReference type="CDD" id="cd00303">
    <property type="entry name" value="retropepsin_like"/>
    <property type="match status" value="1"/>
</dbReference>
<dbReference type="OrthoDB" id="2919534at2759"/>
<dbReference type="GO" id="GO:0003676">
    <property type="term" value="F:nucleic acid binding"/>
    <property type="evidence" value="ECO:0007669"/>
    <property type="project" value="InterPro"/>
</dbReference>
<comment type="caution">
    <text evidence="3">The sequence shown here is derived from an EMBL/GenBank/DDBJ whole genome shotgun (WGS) entry which is preliminary data.</text>
</comment>
<evidence type="ECO:0000259" key="2">
    <source>
        <dbReference type="PROSITE" id="PS50879"/>
    </source>
</evidence>
<dbReference type="PANTHER" id="PTHR48475">
    <property type="entry name" value="RIBONUCLEASE H"/>
    <property type="match status" value="1"/>
</dbReference>
<sequence>MSLLVEQIKSLQAQVTEGKQKAFPFEEGSFDVPKTKFTRGNRHFFADPMSSNLNLILMAMIDDMVKKQVKKAKEKDDEGFRMITKPHPAWVDTVPFPPGFSQPEFKMFGGTGDPRQHTAHFLSRCGPIAQNEALCLQLFVQSLEGSAFTWYSNLPEGSIQGWDFMVKEFLKQFCNTQRRVGVPELIETKQRDNEPVTDFIARWRALTFACPQKFKQLELIRMCLNNFRHELSTALMAQTFEGFNDLYADIQIRSCPEDDEKARVFARREGTNQAKIIVALKEEKYKIPQNYAIGGEHILNHPYLEWVEMVLFPRGYSIPHFPLYNGVGCPRCHLVHFLAPCGNTIRSQALLLRQFVLSLGGWAADWYFSLPPNSILDWDTMAERFYRRFYTPWPMELEMWEPLPDESVSFQTYELLEGTAEQKLESALDQRDMGINMVQINDEPKEGDGKEVVHVCKTYLTYKKQPRNQPSQNLQVLDTQGEVPKEEEQVKYDVLTHLKKIPALVSIYDALMMSPELRKSLSYALSNPDDFCKEVQEKGQESTITCLSTIAFGDEDMYAETPDHNQPLFITGLILDTKISRVLVDGGSAVNLLPKRALGIIGVRLSQLRPCHLVIQGFNQNEQRPMGKIKLRTKFGGIEEDTEFLVIDVDTSYNALLGRPWSHNHMAVPSTYHQCIKYPLPPPINEGIIVADNDPFNGVEAYYADARFYTKASQSKARSSTEIDTKSMKAQTRRAFRYIPKSQRKSGASALAPIDPTLELKDAFVLPLRKAECTYVDNYRKFVVPAKAKGMKPIVFHSLGDMEKKVQDDNLKTMELSIPIRPNYAANVTKMLVKAGLDREKPIPTQSEEGGQAIIDELRKVNLGDKGENKPTFISANLTEEEAQRYISFLKEHRDVFAWTYNEMLGLDPGVAVHRLAIHPEKRPVKQAPRRTRPELTSPNGQKQEDLKNNKSGIGVVFVTPNNAIIPHSFALTEGCSNNVAEYEAIIAGLELALQIPIEELLVYGDSELVIKQLRGEYIVKKASLAPYHERASQLLSQFRKINIFHVKRRINAQADSLASLAASLSLPDRETITVTVGERRVLQPLTEISGVLPVFATTTKEGDEDWREPFINYLQHGRLLEDKAKRAEVRR</sequence>